<comment type="similarity">
    <text evidence="1">Belongs to the helicase family. DnaB subfamily.</text>
</comment>
<dbReference type="PANTHER" id="PTHR30153">
    <property type="entry name" value="REPLICATIVE DNA HELICASE DNAB"/>
    <property type="match status" value="1"/>
</dbReference>
<protein>
    <recommendedName>
        <fullName evidence="9">DNA 5'-3' helicase</fullName>
        <ecNumber evidence="9">5.6.2.3</ecNumber>
    </recommendedName>
</protein>
<evidence type="ECO:0000256" key="7">
    <source>
        <dbReference type="ARBA" id="ARBA00023125"/>
    </source>
</evidence>
<dbReference type="InterPro" id="IPR016136">
    <property type="entry name" value="DNA_helicase_N/primase_C"/>
</dbReference>
<evidence type="ECO:0000256" key="9">
    <source>
        <dbReference type="ARBA" id="ARBA00044969"/>
    </source>
</evidence>
<dbReference type="Proteomes" id="UP000266922">
    <property type="component" value="Unassembled WGS sequence"/>
</dbReference>
<reference evidence="12 13" key="1">
    <citation type="submission" date="2018-10" db="EMBL/GenBank/DDBJ databases">
        <title>Geobacillus stearothermophilus in processing lines of powdered infant formula.</title>
        <authorList>
            <person name="Rhee M.S."/>
            <person name="Choi I.-G."/>
            <person name="Cho T.J."/>
            <person name="Park B."/>
        </authorList>
    </citation>
    <scope>NUCLEOTIDE SEQUENCE [LARGE SCALE GENOMIC DNA]</scope>
    <source>
        <strain evidence="12 13">FHS-PPGT130</strain>
    </source>
</reference>
<proteinExistence type="inferred from homology"/>
<dbReference type="InterPro" id="IPR007694">
    <property type="entry name" value="DNA_helicase_DnaB-like_C"/>
</dbReference>
<comment type="catalytic activity">
    <reaction evidence="10">
        <text>ATP + H2O = ADP + phosphate + H(+)</text>
        <dbReference type="Rhea" id="RHEA:13065"/>
        <dbReference type="ChEBI" id="CHEBI:15377"/>
        <dbReference type="ChEBI" id="CHEBI:15378"/>
        <dbReference type="ChEBI" id="CHEBI:30616"/>
        <dbReference type="ChEBI" id="CHEBI:43474"/>
        <dbReference type="ChEBI" id="CHEBI:456216"/>
        <dbReference type="EC" id="5.6.2.3"/>
    </reaction>
</comment>
<evidence type="ECO:0000313" key="13">
    <source>
        <dbReference type="Proteomes" id="UP000266922"/>
    </source>
</evidence>
<dbReference type="Gene3D" id="3.40.50.300">
    <property type="entry name" value="P-loop containing nucleotide triphosphate hydrolases"/>
    <property type="match status" value="1"/>
</dbReference>
<name>A0A3L7D3F7_GEOSE</name>
<dbReference type="GO" id="GO:0006260">
    <property type="term" value="P:DNA replication"/>
    <property type="evidence" value="ECO:0007669"/>
    <property type="project" value="UniProtKB-KW"/>
</dbReference>
<dbReference type="SUPFAM" id="SSF48024">
    <property type="entry name" value="N-terminal domain of DnaB helicase"/>
    <property type="match status" value="1"/>
</dbReference>
<organism evidence="12 13">
    <name type="scientific">Geobacillus stearothermophilus</name>
    <name type="common">Bacillus stearothermophilus</name>
    <dbReference type="NCBI Taxonomy" id="1422"/>
    <lineage>
        <taxon>Bacteria</taxon>
        <taxon>Bacillati</taxon>
        <taxon>Bacillota</taxon>
        <taxon>Bacilli</taxon>
        <taxon>Bacillales</taxon>
        <taxon>Anoxybacillaceae</taxon>
        <taxon>Geobacillus</taxon>
    </lineage>
</organism>
<keyword evidence="6" id="KW-0067">ATP-binding</keyword>
<evidence type="ECO:0000256" key="4">
    <source>
        <dbReference type="ARBA" id="ARBA00022801"/>
    </source>
</evidence>
<accession>A0A3L7D3F7</accession>
<dbReference type="CDD" id="cd00984">
    <property type="entry name" value="DnaB_C"/>
    <property type="match status" value="1"/>
</dbReference>
<dbReference type="InterPro" id="IPR007693">
    <property type="entry name" value="DNA_helicase_DnaB-like_N"/>
</dbReference>
<evidence type="ECO:0000256" key="8">
    <source>
        <dbReference type="ARBA" id="ARBA00023235"/>
    </source>
</evidence>
<dbReference type="GO" id="GO:0003677">
    <property type="term" value="F:DNA binding"/>
    <property type="evidence" value="ECO:0007669"/>
    <property type="project" value="UniProtKB-KW"/>
</dbReference>
<keyword evidence="7" id="KW-0238">DNA-binding</keyword>
<keyword evidence="5 12" id="KW-0347">Helicase</keyword>
<sequence length="419" mass="47638">MGMIAEKALLGTFLRHNYLLKDTTLKPEQFEDTRHQKLFKTMLQLVRKGKPVDVVTLSTAPELDQLGGISYINELASFADAEKIEEYEELVLEAWKEREKNNILTRAIQEGWEIGKVITSLDAINEAKMDDHTAITDMLAEIYEAPWQPQETRRGVPTGIAQLDRTTNGFQDGEVTVIAARPSMGKTDVMIHLAKQAGWQGYLPIVFSLEMPSRSITDRLIASTGRFNRMKMRNLYKGLTDEQKKMWPTIIGRVADTNIQIFDGAGQTIMEMRAKTRKMIHSFPDRKPVIFIDYLTLIKPANFYGGSAHLQVTEISKSLKAMAKEFNCPVITLAQLNRSVEQRADKRPVMSDIRESGSVEQDADLIIFLYREKYYNKETDDDTLELIIAKNRNGPVGTVRVKYNEHTGEIIDDYGQRAV</sequence>
<keyword evidence="3" id="KW-0547">Nucleotide-binding</keyword>
<dbReference type="SUPFAM" id="SSF52540">
    <property type="entry name" value="P-loop containing nucleoside triphosphate hydrolases"/>
    <property type="match status" value="1"/>
</dbReference>
<dbReference type="GO" id="GO:0005829">
    <property type="term" value="C:cytosol"/>
    <property type="evidence" value="ECO:0007669"/>
    <property type="project" value="TreeGrafter"/>
</dbReference>
<feature type="domain" description="SF4 helicase" evidence="11">
    <location>
        <begin position="149"/>
        <end position="417"/>
    </location>
</feature>
<dbReference type="Pfam" id="PF03796">
    <property type="entry name" value="DnaB_C"/>
    <property type="match status" value="1"/>
</dbReference>
<evidence type="ECO:0000256" key="1">
    <source>
        <dbReference type="ARBA" id="ARBA00008428"/>
    </source>
</evidence>
<evidence type="ECO:0000256" key="2">
    <source>
        <dbReference type="ARBA" id="ARBA00022705"/>
    </source>
</evidence>
<dbReference type="EMBL" id="RCTJ01000022">
    <property type="protein sequence ID" value="RLQ14024.1"/>
    <property type="molecule type" value="Genomic_DNA"/>
</dbReference>
<dbReference type="InterPro" id="IPR027417">
    <property type="entry name" value="P-loop_NTPase"/>
</dbReference>
<dbReference type="PANTHER" id="PTHR30153:SF2">
    <property type="entry name" value="REPLICATIVE DNA HELICASE"/>
    <property type="match status" value="1"/>
</dbReference>
<keyword evidence="4" id="KW-0378">Hydrolase</keyword>
<gene>
    <name evidence="12" type="ORF">D9548_07880</name>
</gene>
<keyword evidence="8" id="KW-0413">Isomerase</keyword>
<evidence type="ECO:0000256" key="3">
    <source>
        <dbReference type="ARBA" id="ARBA00022741"/>
    </source>
</evidence>
<dbReference type="GO" id="GO:0016787">
    <property type="term" value="F:hydrolase activity"/>
    <property type="evidence" value="ECO:0007669"/>
    <property type="project" value="UniProtKB-KW"/>
</dbReference>
<keyword evidence="2" id="KW-0235">DNA replication</keyword>
<dbReference type="InterPro" id="IPR036185">
    <property type="entry name" value="DNA_heli_DnaB-like_N_sf"/>
</dbReference>
<dbReference type="GO" id="GO:0043139">
    <property type="term" value="F:5'-3' DNA helicase activity"/>
    <property type="evidence" value="ECO:0007669"/>
    <property type="project" value="UniProtKB-EC"/>
</dbReference>
<evidence type="ECO:0000313" key="12">
    <source>
        <dbReference type="EMBL" id="RLQ14024.1"/>
    </source>
</evidence>
<dbReference type="GO" id="GO:0005524">
    <property type="term" value="F:ATP binding"/>
    <property type="evidence" value="ECO:0007669"/>
    <property type="project" value="UniProtKB-KW"/>
</dbReference>
<evidence type="ECO:0000259" key="11">
    <source>
        <dbReference type="PROSITE" id="PS51199"/>
    </source>
</evidence>
<dbReference type="PROSITE" id="PS51199">
    <property type="entry name" value="SF4_HELICASE"/>
    <property type="match status" value="1"/>
</dbReference>
<evidence type="ECO:0000256" key="5">
    <source>
        <dbReference type="ARBA" id="ARBA00022806"/>
    </source>
</evidence>
<dbReference type="EC" id="5.6.2.3" evidence="9"/>
<evidence type="ECO:0000256" key="6">
    <source>
        <dbReference type="ARBA" id="ARBA00022840"/>
    </source>
</evidence>
<comment type="caution">
    <text evidence="12">The sequence shown here is derived from an EMBL/GenBank/DDBJ whole genome shotgun (WGS) entry which is preliminary data.</text>
</comment>
<dbReference type="AlphaFoldDB" id="A0A3L7D3F7"/>
<dbReference type="Gene3D" id="1.10.860.10">
    <property type="entry name" value="DNAb Helicase, Chain A"/>
    <property type="match status" value="1"/>
</dbReference>
<evidence type="ECO:0000256" key="10">
    <source>
        <dbReference type="ARBA" id="ARBA00048954"/>
    </source>
</evidence>
<dbReference type="Pfam" id="PF00772">
    <property type="entry name" value="DnaB"/>
    <property type="match status" value="1"/>
</dbReference>